<feature type="repeat" description="TPR" evidence="2">
    <location>
        <begin position="197"/>
        <end position="230"/>
    </location>
</feature>
<dbReference type="PANTHER" id="PTHR12788">
    <property type="entry name" value="PROTEIN-TYROSINE SULFOTRANSFERASE 2"/>
    <property type="match status" value="1"/>
</dbReference>
<feature type="repeat" description="TPR" evidence="2">
    <location>
        <begin position="163"/>
        <end position="196"/>
    </location>
</feature>
<reference evidence="3 4" key="1">
    <citation type="submission" date="2013-07" db="EMBL/GenBank/DDBJ databases">
        <title>Thioclava pacifica DSM 10166 Genome Sequencing.</title>
        <authorList>
            <person name="Lai Q."/>
            <person name="Shao Z."/>
        </authorList>
    </citation>
    <scope>NUCLEOTIDE SEQUENCE [LARGE SCALE GENOMIC DNA]</scope>
    <source>
        <strain evidence="3 4">DSM 10166</strain>
    </source>
</reference>
<dbReference type="Gene3D" id="3.40.50.300">
    <property type="entry name" value="P-loop containing nucleotide triphosphate hydrolases"/>
    <property type="match status" value="1"/>
</dbReference>
<protein>
    <recommendedName>
        <fullName evidence="5">Sulfotransferase</fullName>
    </recommendedName>
</protein>
<feature type="repeat" description="TPR" evidence="2">
    <location>
        <begin position="231"/>
        <end position="264"/>
    </location>
</feature>
<proteinExistence type="predicted"/>
<dbReference type="Pfam" id="PF14559">
    <property type="entry name" value="TPR_19"/>
    <property type="match status" value="1"/>
</dbReference>
<dbReference type="eggNOG" id="COG0457">
    <property type="taxonomic scope" value="Bacteria"/>
</dbReference>
<dbReference type="Pfam" id="PF13432">
    <property type="entry name" value="TPR_16"/>
    <property type="match status" value="3"/>
</dbReference>
<name>A0A074JQC2_9RHOB</name>
<dbReference type="InterPro" id="IPR026634">
    <property type="entry name" value="TPST-like"/>
</dbReference>
<feature type="repeat" description="TPR" evidence="2">
    <location>
        <begin position="129"/>
        <end position="162"/>
    </location>
</feature>
<evidence type="ECO:0000313" key="4">
    <source>
        <dbReference type="Proteomes" id="UP000027432"/>
    </source>
</evidence>
<dbReference type="GO" id="GO:0008476">
    <property type="term" value="F:protein-tyrosine sulfotransferase activity"/>
    <property type="evidence" value="ECO:0007669"/>
    <property type="project" value="InterPro"/>
</dbReference>
<dbReference type="PANTHER" id="PTHR12788:SF10">
    <property type="entry name" value="PROTEIN-TYROSINE SULFOTRANSFERASE"/>
    <property type="match status" value="1"/>
</dbReference>
<dbReference type="InterPro" id="IPR019734">
    <property type="entry name" value="TPR_rpt"/>
</dbReference>
<evidence type="ECO:0008006" key="5">
    <source>
        <dbReference type="Google" id="ProtNLM"/>
    </source>
</evidence>
<dbReference type="EMBL" id="AUND01000038">
    <property type="protein sequence ID" value="KEO51572.1"/>
    <property type="molecule type" value="Genomic_DNA"/>
</dbReference>
<keyword evidence="1" id="KW-0808">Transferase</keyword>
<evidence type="ECO:0000313" key="3">
    <source>
        <dbReference type="EMBL" id="KEO51572.1"/>
    </source>
</evidence>
<dbReference type="InterPro" id="IPR027417">
    <property type="entry name" value="P-loop_NTPase"/>
</dbReference>
<evidence type="ECO:0000256" key="2">
    <source>
        <dbReference type="PROSITE-ProRule" id="PRU00339"/>
    </source>
</evidence>
<gene>
    <name evidence="3" type="ORF">TP2_11800</name>
</gene>
<dbReference type="Proteomes" id="UP000027432">
    <property type="component" value="Unassembled WGS sequence"/>
</dbReference>
<evidence type="ECO:0000256" key="1">
    <source>
        <dbReference type="ARBA" id="ARBA00022679"/>
    </source>
</evidence>
<dbReference type="Pfam" id="PF13469">
    <property type="entry name" value="Sulfotransfer_3"/>
    <property type="match status" value="1"/>
</dbReference>
<dbReference type="STRING" id="1353537.TP2_11800"/>
<accession>A0A074JQC2</accession>
<comment type="caution">
    <text evidence="3">The sequence shown here is derived from an EMBL/GenBank/DDBJ whole genome shotgun (WGS) entry which is preliminary data.</text>
</comment>
<dbReference type="AlphaFoldDB" id="A0A074JQC2"/>
<dbReference type="Gene3D" id="1.25.40.10">
    <property type="entry name" value="Tetratricopeptide repeat domain"/>
    <property type="match status" value="1"/>
</dbReference>
<sequence length="600" mass="65364">MSGSVDKTLRVAKAQAKSGAFAEAEALYREVLARFPSNKRAQAGLAELQAMRGQGPLGQPPRAMIEELVGLARARRFRDLVAATVPALARFPRAEPILELRAVGLSNIGDHRSAVEMYAKLADLRPMDVEVLGKLGNAQLMSGDAAGAVESFSRMLELRPGDAVAHNNLGNALANQREPERAMEHYAAAVAAKPDLLPARVNLGKLLYLRGEVPEARRHIEAAVKLAPGNPNLLDLLGNLLKAQGDTEGAKAQFDAALALAPKSAAIHLNRALVQKFQPGDPQIATLEALHRNPSTPVSDRSQLGFALAKAYEDLGEIERSYARLKQANAERKAEIGYDTAHSRTLFEQIRAAFAEPHPPIAPLEAPTGPEPIFILGLPRSGTTLIEQIISSHPDVVAGGEREELNSALKALDWSSVTGFEREGAKIEAGYREMLRRFGGTAGFVTDKMPSNFLWIGAIRVLFPKARIVHIHRDPRAVLWSIYKMRFTGTGYGFGYDLGDLVAYHGLYRELMAHWRALFGDAVIDVDYEALTADPDPAIRSLISALGLSWDEACLRPQDNTRAVNTASNLQVRRAIYKGSSQDWQRYAHLIGEAFAGLPE</sequence>
<keyword evidence="2" id="KW-0802">TPR repeat</keyword>
<dbReference type="SUPFAM" id="SSF52540">
    <property type="entry name" value="P-loop containing nucleoside triphosphate hydrolases"/>
    <property type="match status" value="1"/>
</dbReference>
<dbReference type="PROSITE" id="PS50005">
    <property type="entry name" value="TPR"/>
    <property type="match status" value="4"/>
</dbReference>
<dbReference type="RefSeq" id="WP_038078997.1">
    <property type="nucleotide sequence ID" value="NZ_AUND01000038.1"/>
</dbReference>
<organism evidence="3 4">
    <name type="scientific">Thioclava pacifica DSM 10166</name>
    <dbReference type="NCBI Taxonomy" id="1353537"/>
    <lineage>
        <taxon>Bacteria</taxon>
        <taxon>Pseudomonadati</taxon>
        <taxon>Pseudomonadota</taxon>
        <taxon>Alphaproteobacteria</taxon>
        <taxon>Rhodobacterales</taxon>
        <taxon>Paracoccaceae</taxon>
        <taxon>Thioclava</taxon>
    </lineage>
</organism>
<keyword evidence="4" id="KW-1185">Reference proteome</keyword>
<dbReference type="SMART" id="SM00028">
    <property type="entry name" value="TPR"/>
    <property type="match status" value="6"/>
</dbReference>
<dbReference type="SUPFAM" id="SSF48452">
    <property type="entry name" value="TPR-like"/>
    <property type="match status" value="1"/>
</dbReference>
<dbReference type="InterPro" id="IPR011990">
    <property type="entry name" value="TPR-like_helical_dom_sf"/>
</dbReference>